<name>A0A059CRH0_EUCGR</name>
<accession>A0A059CRH0</accession>
<dbReference type="AlphaFoldDB" id="A0A059CRH0"/>
<dbReference type="Pfam" id="PF14223">
    <property type="entry name" value="Retrotran_gag_2"/>
    <property type="match status" value="1"/>
</dbReference>
<dbReference type="EMBL" id="KK198755">
    <property type="protein sequence ID" value="KCW80814.1"/>
    <property type="molecule type" value="Genomic_DNA"/>
</dbReference>
<dbReference type="InParanoid" id="A0A059CRH0"/>
<protein>
    <submittedName>
        <fullName evidence="1">Uncharacterized protein</fullName>
    </submittedName>
</protein>
<gene>
    <name evidence="1" type="ORF">EUGRSUZ_C02182</name>
</gene>
<evidence type="ECO:0000313" key="1">
    <source>
        <dbReference type="EMBL" id="KCW80814.1"/>
    </source>
</evidence>
<organism evidence="1">
    <name type="scientific">Eucalyptus grandis</name>
    <name type="common">Flooded gum</name>
    <dbReference type="NCBI Taxonomy" id="71139"/>
    <lineage>
        <taxon>Eukaryota</taxon>
        <taxon>Viridiplantae</taxon>
        <taxon>Streptophyta</taxon>
        <taxon>Embryophyta</taxon>
        <taxon>Tracheophyta</taxon>
        <taxon>Spermatophyta</taxon>
        <taxon>Magnoliopsida</taxon>
        <taxon>eudicotyledons</taxon>
        <taxon>Gunneridae</taxon>
        <taxon>Pentapetalae</taxon>
        <taxon>rosids</taxon>
        <taxon>malvids</taxon>
        <taxon>Myrtales</taxon>
        <taxon>Myrtaceae</taxon>
        <taxon>Myrtoideae</taxon>
        <taxon>Eucalypteae</taxon>
        <taxon>Eucalyptus</taxon>
    </lineage>
</organism>
<sequence>MAFTLTEAEPTNNKLQDQWINANKVCRHTIISTLFNELFDVHCPYKEAKQIWNSMTIKYTAEDVGRQKFLIGNYYRWEMSDDKEMKTQINKYHKLLPESWNDCKQQLKHKDKQLSLANLVVHIIIEDTTHKEIKATKAKEIATKANSMQGKPQHRQNRIITKNLITNPKLLTPPSKRRALALFVENQVNLVPMTLLGSVGVNVSFESDKIVMTNN</sequence>
<reference evidence="1" key="1">
    <citation type="submission" date="2013-07" db="EMBL/GenBank/DDBJ databases">
        <title>The genome of Eucalyptus grandis.</title>
        <authorList>
            <person name="Schmutz J."/>
            <person name="Hayes R."/>
            <person name="Myburg A."/>
            <person name="Tuskan G."/>
            <person name="Grattapaglia D."/>
            <person name="Rokhsar D.S."/>
        </authorList>
    </citation>
    <scope>NUCLEOTIDE SEQUENCE</scope>
    <source>
        <tissue evidence="1">Leaf extractions</tissue>
    </source>
</reference>
<dbReference type="PANTHER" id="PTHR47592">
    <property type="entry name" value="PBF68 PROTEIN"/>
    <property type="match status" value="1"/>
</dbReference>
<dbReference type="Gramene" id="KCW80814">
    <property type="protein sequence ID" value="KCW80814"/>
    <property type="gene ID" value="EUGRSUZ_C02182"/>
</dbReference>
<dbReference type="PANTHER" id="PTHR47592:SF22">
    <property type="entry name" value="MYB_SANT-LIKE DOMAIN-CONTAINING PROTEIN"/>
    <property type="match status" value="1"/>
</dbReference>
<proteinExistence type="predicted"/>